<evidence type="ECO:0000313" key="4">
    <source>
        <dbReference type="Proteomes" id="UP000568839"/>
    </source>
</evidence>
<proteinExistence type="predicted"/>
<accession>A0A841PW17</accession>
<keyword evidence="4" id="KW-1185">Reference proteome</keyword>
<dbReference type="EMBL" id="JACHHJ010000003">
    <property type="protein sequence ID" value="MBB6450581.1"/>
    <property type="molecule type" value="Genomic_DNA"/>
</dbReference>
<dbReference type="InterPro" id="IPR049067">
    <property type="entry name" value="MreB-like_C"/>
</dbReference>
<dbReference type="AlphaFoldDB" id="A0A841PW17"/>
<dbReference type="Gene3D" id="3.30.420.40">
    <property type="match status" value="2"/>
</dbReference>
<dbReference type="InterPro" id="IPR043129">
    <property type="entry name" value="ATPase_NBD"/>
</dbReference>
<protein>
    <submittedName>
        <fullName evidence="3">Plasmid segregation protein ParM</fullName>
    </submittedName>
</protein>
<evidence type="ECO:0000259" key="1">
    <source>
        <dbReference type="Pfam" id="PF17989"/>
    </source>
</evidence>
<evidence type="ECO:0000313" key="3">
    <source>
        <dbReference type="EMBL" id="MBB6450581.1"/>
    </source>
</evidence>
<comment type="caution">
    <text evidence="3">The sequence shown here is derived from an EMBL/GenBank/DDBJ whole genome shotgun (WGS) entry which is preliminary data.</text>
</comment>
<dbReference type="Proteomes" id="UP000568839">
    <property type="component" value="Unassembled WGS sequence"/>
</dbReference>
<sequence length="379" mass="42955">MLMAADIGNSETKMYIGDRFLKQPSLVKRVNRIPETAETDLLESIARIEDELLIHVTSDAIKRNGAYFVGNRASKINDMVENINIKLGNKYKHDIPIIVCLGMIAGDEVKTYYEQHEELPQVLEVEGNLSTAIPASEHTNEKAEHLQRRLEGRTHTVIIYVGDQLVTVMIRFQEVNVTTEGVPALYSLLTAKDDILKHYYEQYEPNTKPKDMANQNILHADIGDGTTEYIYTEEKNAVIDLCDGTRHGVGHATQEAIKLLKEAAGGHLSLNRQQFMTIYNDETNNLHETAVECMDEARYLQAQLILEDIQERAMNTAGRVDKIMVYGGGSIQFYGDLYEELLDYANEAKIEVIWIPSEYAVNMNVKGLKVLNERLLYNK</sequence>
<feature type="domain" description="Actin-like protein N-terminal" evidence="1">
    <location>
        <begin position="4"/>
        <end position="182"/>
    </location>
</feature>
<reference evidence="3 4" key="1">
    <citation type="submission" date="2020-08" db="EMBL/GenBank/DDBJ databases">
        <title>Genomic Encyclopedia of Type Strains, Phase IV (KMG-IV): sequencing the most valuable type-strain genomes for metagenomic binning, comparative biology and taxonomic classification.</title>
        <authorList>
            <person name="Goeker M."/>
        </authorList>
    </citation>
    <scope>NUCLEOTIDE SEQUENCE [LARGE SCALE GENOMIC DNA]</scope>
    <source>
        <strain evidence="3 4">DSM 21769</strain>
    </source>
</reference>
<feature type="domain" description="Actin homologue MreB-like C-terminal" evidence="2">
    <location>
        <begin position="221"/>
        <end position="333"/>
    </location>
</feature>
<dbReference type="RefSeq" id="WP_184404636.1">
    <property type="nucleotide sequence ID" value="NZ_JACHHJ010000003.1"/>
</dbReference>
<name>A0A841PW17_9BACL</name>
<dbReference type="Pfam" id="PF17989">
    <property type="entry name" value="ALP_N"/>
    <property type="match status" value="1"/>
</dbReference>
<evidence type="ECO:0000259" key="2">
    <source>
        <dbReference type="Pfam" id="PF21522"/>
    </source>
</evidence>
<organism evidence="3 4">
    <name type="scientific">Geomicrobium halophilum</name>
    <dbReference type="NCBI Taxonomy" id="549000"/>
    <lineage>
        <taxon>Bacteria</taxon>
        <taxon>Bacillati</taxon>
        <taxon>Bacillota</taxon>
        <taxon>Bacilli</taxon>
        <taxon>Bacillales</taxon>
        <taxon>Geomicrobium</taxon>
    </lineage>
</organism>
<dbReference type="SUPFAM" id="SSF53067">
    <property type="entry name" value="Actin-like ATPase domain"/>
    <property type="match status" value="1"/>
</dbReference>
<dbReference type="CDD" id="cd24023">
    <property type="entry name" value="ASKHA_NBD_ParM_Alp7A-like"/>
    <property type="match status" value="1"/>
</dbReference>
<dbReference type="InterPro" id="IPR040607">
    <property type="entry name" value="ALP_N"/>
</dbReference>
<dbReference type="Pfam" id="PF21522">
    <property type="entry name" value="MreB-like_C"/>
    <property type="match status" value="1"/>
</dbReference>
<gene>
    <name evidence="3" type="ORF">HNR44_002564</name>
</gene>